<dbReference type="PANTHER" id="PTHR47371">
    <property type="entry name" value="LIPOTEICHOIC ACID SYNTHASE"/>
    <property type="match status" value="1"/>
</dbReference>
<comment type="subcellular location">
    <subcellularLocation>
        <location evidence="1">Cell membrane</location>
        <topology evidence="1">Multi-pass membrane protein</topology>
    </subcellularLocation>
</comment>
<evidence type="ECO:0000313" key="7">
    <source>
        <dbReference type="EMBL" id="GAA0264041.1"/>
    </source>
</evidence>
<protein>
    <recommendedName>
        <fullName evidence="6">Sulfatase N-terminal domain-containing protein</fullName>
    </recommendedName>
</protein>
<feature type="domain" description="Sulfatase N-terminal" evidence="6">
    <location>
        <begin position="33"/>
        <end position="246"/>
    </location>
</feature>
<evidence type="ECO:0000256" key="5">
    <source>
        <dbReference type="ARBA" id="ARBA00023136"/>
    </source>
</evidence>
<keyword evidence="5" id="KW-0472">Membrane</keyword>
<evidence type="ECO:0000313" key="8">
    <source>
        <dbReference type="Proteomes" id="UP001500657"/>
    </source>
</evidence>
<dbReference type="InterPro" id="IPR000917">
    <property type="entry name" value="Sulfatase_N"/>
</dbReference>
<dbReference type="InterPro" id="IPR017850">
    <property type="entry name" value="Alkaline_phosphatase_core_sf"/>
</dbReference>
<name>A0ABN0UX00_9GAMM</name>
<gene>
    <name evidence="7" type="ORF">GCM10009126_32200</name>
</gene>
<dbReference type="PANTHER" id="PTHR47371:SF3">
    <property type="entry name" value="PHOSPHOGLYCEROL TRANSFERASE I"/>
    <property type="match status" value="1"/>
</dbReference>
<dbReference type="EMBL" id="BAAAFO010000005">
    <property type="protein sequence ID" value="GAA0264041.1"/>
    <property type="molecule type" value="Genomic_DNA"/>
</dbReference>
<evidence type="ECO:0000256" key="1">
    <source>
        <dbReference type="ARBA" id="ARBA00004651"/>
    </source>
</evidence>
<evidence type="ECO:0000259" key="6">
    <source>
        <dbReference type="Pfam" id="PF00884"/>
    </source>
</evidence>
<keyword evidence="2" id="KW-1003">Cell membrane</keyword>
<organism evidence="7 8">
    <name type="scientific">Rhodanobacter caeni</name>
    <dbReference type="NCBI Taxonomy" id="657654"/>
    <lineage>
        <taxon>Bacteria</taxon>
        <taxon>Pseudomonadati</taxon>
        <taxon>Pseudomonadota</taxon>
        <taxon>Gammaproteobacteria</taxon>
        <taxon>Lysobacterales</taxon>
        <taxon>Rhodanobacteraceae</taxon>
        <taxon>Rhodanobacter</taxon>
    </lineage>
</organism>
<sequence>MESFPGATYTIAGMFASQCGAPLITSPFSAFDAGSGNNNSEDSFQPDLVCFGDVLHAAGYQQVFMGGAPISFSSKGLFYKLHGYDQALGKNELEADYQGKLPKSGWGLYDSDLFDLAIKQYKALEKAGKPFNLTVITLDTHPPHGRPSANCVPYAESPNSVLQATYCSDSLIARFIKELSNEPKFRDTVVVLMSDHLEMANDADPLYPKSYHRRPLFFVLNAGEGERKTKIYHMDVAPTVLGLMGVRTNASFIAGADRSAVGSSDSALTPDQVTYAVLRKILWSSSSGLTICDDDSLLTWAADNMFRLGGRDLKMQERGSMAVALDSDQALTFFVTAKHASALIAKDADVDKLLAERGDASALLIRPLVSAQKDGLFSIDWVGRNGAKAHIATVPRLLGVSIRSPQCRQLIERVDAEKAEKEFDFSKEFSVSTAPRTPELSSLPAVIEFNSNRDLQPYRTEVNWNPPEPWGSWTLREAAFLGFSLPRAQCQRAELEFTVQPYLTASRPVLNVGLIVNGNRVADWTFDRSQPAVQTIKVPVVTDDADCRVNLRFDYSRPGSTPPPYPVGENQTELQLYFRSLRVNASAESSLH</sequence>
<dbReference type="CDD" id="cd16015">
    <property type="entry name" value="LTA_synthase"/>
    <property type="match status" value="1"/>
</dbReference>
<dbReference type="Gene3D" id="3.40.720.10">
    <property type="entry name" value="Alkaline Phosphatase, subunit A"/>
    <property type="match status" value="1"/>
</dbReference>
<reference evidence="7 8" key="1">
    <citation type="journal article" date="2019" name="Int. J. Syst. Evol. Microbiol.">
        <title>The Global Catalogue of Microorganisms (GCM) 10K type strain sequencing project: providing services to taxonomists for standard genome sequencing and annotation.</title>
        <authorList>
            <consortium name="The Broad Institute Genomics Platform"/>
            <consortium name="The Broad Institute Genome Sequencing Center for Infectious Disease"/>
            <person name="Wu L."/>
            <person name="Ma J."/>
        </authorList>
    </citation>
    <scope>NUCLEOTIDE SEQUENCE [LARGE SCALE GENOMIC DNA]</scope>
    <source>
        <strain evidence="7 8">JCM 16242</strain>
    </source>
</reference>
<proteinExistence type="predicted"/>
<dbReference type="SUPFAM" id="SSF53649">
    <property type="entry name" value="Alkaline phosphatase-like"/>
    <property type="match status" value="1"/>
</dbReference>
<keyword evidence="8" id="KW-1185">Reference proteome</keyword>
<keyword evidence="3" id="KW-0812">Transmembrane</keyword>
<evidence type="ECO:0000256" key="4">
    <source>
        <dbReference type="ARBA" id="ARBA00022989"/>
    </source>
</evidence>
<accession>A0ABN0UX00</accession>
<dbReference type="Proteomes" id="UP001500657">
    <property type="component" value="Unassembled WGS sequence"/>
</dbReference>
<dbReference type="Pfam" id="PF00884">
    <property type="entry name" value="Sulfatase"/>
    <property type="match status" value="1"/>
</dbReference>
<comment type="caution">
    <text evidence="7">The sequence shown here is derived from an EMBL/GenBank/DDBJ whole genome shotgun (WGS) entry which is preliminary data.</text>
</comment>
<evidence type="ECO:0000256" key="3">
    <source>
        <dbReference type="ARBA" id="ARBA00022692"/>
    </source>
</evidence>
<keyword evidence="4" id="KW-1133">Transmembrane helix</keyword>
<dbReference type="InterPro" id="IPR050448">
    <property type="entry name" value="OpgB/LTA_synthase_biosynth"/>
</dbReference>
<evidence type="ECO:0000256" key="2">
    <source>
        <dbReference type="ARBA" id="ARBA00022475"/>
    </source>
</evidence>